<dbReference type="InterPro" id="IPR052721">
    <property type="entry name" value="ET_Amicyanin"/>
</dbReference>
<proteinExistence type="predicted"/>
<evidence type="ECO:0000256" key="1">
    <source>
        <dbReference type="ARBA" id="ARBA00004418"/>
    </source>
</evidence>
<dbReference type="GO" id="GO:0005507">
    <property type="term" value="F:copper ion binding"/>
    <property type="evidence" value="ECO:0007669"/>
    <property type="project" value="InterPro"/>
</dbReference>
<dbReference type="PANTHER" id="PTHR36507:SF1">
    <property type="entry name" value="BLL1555 PROTEIN"/>
    <property type="match status" value="1"/>
</dbReference>
<sequence length="140" mass="14097">MSTGSAGVPTARVLITVIAATGVALAGCGSEKSTATPSSTPAAASSAPATTGAPQSTTTTVQADDMKFSPAAITVPAGSTVTWKFSDKVPHAVQGIGDAAMGVNSPILTQGEWSHTFTTPGTYRYMCPLHPEMRGTVTVQ</sequence>
<keyword evidence="3 7" id="KW-0479">Metal-binding</keyword>
<dbReference type="GO" id="GO:0042597">
    <property type="term" value="C:periplasmic space"/>
    <property type="evidence" value="ECO:0007669"/>
    <property type="project" value="UniProtKB-SubCell"/>
</dbReference>
<keyword evidence="4" id="KW-0574">Periplasm</keyword>
<evidence type="ECO:0000256" key="8">
    <source>
        <dbReference type="SAM" id="MobiDB-lite"/>
    </source>
</evidence>
<feature type="binding site" evidence="7">
    <location>
        <position position="91"/>
    </location>
    <ligand>
        <name>Cu cation</name>
        <dbReference type="ChEBI" id="CHEBI:23378"/>
    </ligand>
</feature>
<keyword evidence="11" id="KW-1185">Reference proteome</keyword>
<dbReference type="AlphaFoldDB" id="A0A7W9PF20"/>
<feature type="binding site" evidence="7">
    <location>
        <position position="133"/>
    </location>
    <ligand>
        <name>Cu cation</name>
        <dbReference type="ChEBI" id="CHEBI:23378"/>
    </ligand>
</feature>
<evidence type="ECO:0000313" key="11">
    <source>
        <dbReference type="Proteomes" id="UP000540412"/>
    </source>
</evidence>
<evidence type="ECO:0000256" key="4">
    <source>
        <dbReference type="ARBA" id="ARBA00022764"/>
    </source>
</evidence>
<evidence type="ECO:0000256" key="2">
    <source>
        <dbReference type="ARBA" id="ARBA00022448"/>
    </source>
</evidence>
<feature type="domain" description="Blue (type 1) copper" evidence="9">
    <location>
        <begin position="58"/>
        <end position="140"/>
    </location>
</feature>
<dbReference type="PANTHER" id="PTHR36507">
    <property type="entry name" value="BLL1555 PROTEIN"/>
    <property type="match status" value="1"/>
</dbReference>
<dbReference type="InterPro" id="IPR002386">
    <property type="entry name" value="Amicyanin/Pseudoazurin"/>
</dbReference>
<evidence type="ECO:0000256" key="7">
    <source>
        <dbReference type="PIRSR" id="PIRSR602386-1"/>
    </source>
</evidence>
<dbReference type="EMBL" id="JACHIT010000001">
    <property type="protein sequence ID" value="MBB5914695.1"/>
    <property type="molecule type" value="Genomic_DNA"/>
</dbReference>
<comment type="caution">
    <text evidence="10">The sequence shown here is derived from an EMBL/GenBank/DDBJ whole genome shotgun (WGS) entry which is preliminary data.</text>
</comment>
<feature type="region of interest" description="Disordered" evidence="8">
    <location>
        <begin position="29"/>
        <end position="63"/>
    </location>
</feature>
<comment type="subcellular location">
    <subcellularLocation>
        <location evidence="1">Periplasm</location>
    </subcellularLocation>
</comment>
<protein>
    <submittedName>
        <fullName evidence="10">Plastocyanin</fullName>
    </submittedName>
</protein>
<keyword evidence="5" id="KW-0249">Electron transport</keyword>
<keyword evidence="6 7" id="KW-0186">Copper</keyword>
<comment type="cofactor">
    <cofactor evidence="7">
        <name>Cu cation</name>
        <dbReference type="ChEBI" id="CHEBI:23378"/>
    </cofactor>
    <text evidence="7">Binds 1 copper ion per subunit.</text>
</comment>
<dbReference type="GO" id="GO:0009055">
    <property type="term" value="F:electron transfer activity"/>
    <property type="evidence" value="ECO:0007669"/>
    <property type="project" value="InterPro"/>
</dbReference>
<dbReference type="Proteomes" id="UP000540412">
    <property type="component" value="Unassembled WGS sequence"/>
</dbReference>
<evidence type="ECO:0000256" key="3">
    <source>
        <dbReference type="ARBA" id="ARBA00022723"/>
    </source>
</evidence>
<feature type="binding site" evidence="7">
    <location>
        <position position="130"/>
    </location>
    <ligand>
        <name>Cu cation</name>
        <dbReference type="ChEBI" id="CHEBI:23378"/>
    </ligand>
</feature>
<accession>A0A7W9PF20</accession>
<dbReference type="PRINTS" id="PR00155">
    <property type="entry name" value="AMICYANIN"/>
</dbReference>
<feature type="binding site" evidence="7">
    <location>
        <position position="127"/>
    </location>
    <ligand>
        <name>Cu cation</name>
        <dbReference type="ChEBI" id="CHEBI:23378"/>
    </ligand>
</feature>
<dbReference type="Pfam" id="PF00127">
    <property type="entry name" value="Copper-bind"/>
    <property type="match status" value="1"/>
</dbReference>
<dbReference type="Gene3D" id="2.60.40.420">
    <property type="entry name" value="Cupredoxins - blue copper proteins"/>
    <property type="match status" value="1"/>
</dbReference>
<dbReference type="RefSeq" id="WP_040746092.1">
    <property type="nucleotide sequence ID" value="NZ_JACHIT010000001.1"/>
</dbReference>
<feature type="compositionally biased region" description="Low complexity" evidence="8">
    <location>
        <begin position="33"/>
        <end position="60"/>
    </location>
</feature>
<reference evidence="10 11" key="1">
    <citation type="submission" date="2020-08" db="EMBL/GenBank/DDBJ databases">
        <title>Sequencing the genomes of 1000 actinobacteria strains.</title>
        <authorList>
            <person name="Klenk H.-P."/>
        </authorList>
    </citation>
    <scope>NUCLEOTIDE SEQUENCE [LARGE SCALE GENOMIC DNA]</scope>
    <source>
        <strain evidence="10 11">DSM 43582</strain>
    </source>
</reference>
<organism evidence="10 11">
    <name type="scientific">Nocardia transvalensis</name>
    <dbReference type="NCBI Taxonomy" id="37333"/>
    <lineage>
        <taxon>Bacteria</taxon>
        <taxon>Bacillati</taxon>
        <taxon>Actinomycetota</taxon>
        <taxon>Actinomycetes</taxon>
        <taxon>Mycobacteriales</taxon>
        <taxon>Nocardiaceae</taxon>
        <taxon>Nocardia</taxon>
    </lineage>
</organism>
<evidence type="ECO:0000256" key="6">
    <source>
        <dbReference type="ARBA" id="ARBA00023008"/>
    </source>
</evidence>
<evidence type="ECO:0000313" key="10">
    <source>
        <dbReference type="EMBL" id="MBB5914695.1"/>
    </source>
</evidence>
<evidence type="ECO:0000256" key="5">
    <source>
        <dbReference type="ARBA" id="ARBA00022982"/>
    </source>
</evidence>
<keyword evidence="2" id="KW-0813">Transport</keyword>
<dbReference type="SUPFAM" id="SSF49503">
    <property type="entry name" value="Cupredoxins"/>
    <property type="match status" value="1"/>
</dbReference>
<gene>
    <name evidence="10" type="ORF">BJY24_003562</name>
</gene>
<name>A0A7W9PF20_9NOCA</name>
<dbReference type="InterPro" id="IPR008972">
    <property type="entry name" value="Cupredoxin"/>
</dbReference>
<dbReference type="InterPro" id="IPR000923">
    <property type="entry name" value="BlueCu_1"/>
</dbReference>
<evidence type="ECO:0000259" key="9">
    <source>
        <dbReference type="Pfam" id="PF00127"/>
    </source>
</evidence>